<dbReference type="SUPFAM" id="SSF81296">
    <property type="entry name" value="E set domains"/>
    <property type="match status" value="1"/>
</dbReference>
<accession>A0A9I9DF60</accession>
<keyword evidence="4" id="KW-0812">Transmembrane</keyword>
<dbReference type="Pfam" id="PF02115">
    <property type="entry name" value="Rho_GDI"/>
    <property type="match status" value="1"/>
</dbReference>
<reference evidence="5" key="1">
    <citation type="submission" date="2023-03" db="UniProtKB">
        <authorList>
            <consortium name="EnsemblPlants"/>
        </authorList>
    </citation>
    <scope>IDENTIFICATION</scope>
</reference>
<dbReference type="PANTHER" id="PTHR10980:SF61">
    <property type="entry name" value="OS01G0913600 PROTEIN"/>
    <property type="match status" value="1"/>
</dbReference>
<protein>
    <recommendedName>
        <fullName evidence="6">Rho GDP-dissociation inhibitor 1-like</fullName>
    </recommendedName>
</protein>
<evidence type="ECO:0000256" key="2">
    <source>
        <dbReference type="ARBA" id="ARBA00009758"/>
    </source>
</evidence>
<dbReference type="PRINTS" id="PR00492">
    <property type="entry name" value="RHOGDI"/>
</dbReference>
<dbReference type="Gene3D" id="2.70.50.30">
    <property type="entry name" value="Coagulation Factor XIII, subunit A, domain 1"/>
    <property type="match status" value="1"/>
</dbReference>
<name>A0A9I9DF60_CUCME</name>
<keyword evidence="3" id="KW-0963">Cytoplasm</keyword>
<comment type="similarity">
    <text evidence="2">Belongs to the Rho GDI family.</text>
</comment>
<dbReference type="PANTHER" id="PTHR10980">
    <property type="entry name" value="RHO GDP-DISSOCIATION INHIBITOR"/>
    <property type="match status" value="1"/>
</dbReference>
<evidence type="ECO:0000256" key="1">
    <source>
        <dbReference type="ARBA" id="ARBA00004496"/>
    </source>
</evidence>
<dbReference type="GO" id="GO:0005829">
    <property type="term" value="C:cytosol"/>
    <property type="evidence" value="ECO:0007669"/>
    <property type="project" value="TreeGrafter"/>
</dbReference>
<organism evidence="5">
    <name type="scientific">Cucumis melo</name>
    <name type="common">Muskmelon</name>
    <dbReference type="NCBI Taxonomy" id="3656"/>
    <lineage>
        <taxon>Eukaryota</taxon>
        <taxon>Viridiplantae</taxon>
        <taxon>Streptophyta</taxon>
        <taxon>Embryophyta</taxon>
        <taxon>Tracheophyta</taxon>
        <taxon>Spermatophyta</taxon>
        <taxon>Magnoliopsida</taxon>
        <taxon>eudicotyledons</taxon>
        <taxon>Gunneridae</taxon>
        <taxon>Pentapetalae</taxon>
        <taxon>rosids</taxon>
        <taxon>fabids</taxon>
        <taxon>Cucurbitales</taxon>
        <taxon>Cucurbitaceae</taxon>
        <taxon>Benincaseae</taxon>
        <taxon>Cucumis</taxon>
    </lineage>
</organism>
<dbReference type="FunFam" id="2.70.50.30:FF:000002">
    <property type="entry name" value="Rho GDP-dissociation inhibitor 1"/>
    <property type="match status" value="1"/>
</dbReference>
<evidence type="ECO:0000256" key="3">
    <source>
        <dbReference type="ARBA" id="ARBA00022490"/>
    </source>
</evidence>
<keyword evidence="4" id="KW-0472">Membrane</keyword>
<dbReference type="Gramene" id="MELO3C017734.2.1">
    <property type="protein sequence ID" value="MELO3C017734.2.1"/>
    <property type="gene ID" value="MELO3C017734.2"/>
</dbReference>
<keyword evidence="4" id="KW-1133">Transmembrane helix</keyword>
<dbReference type="AlphaFoldDB" id="A0A9I9DF60"/>
<comment type="subcellular location">
    <subcellularLocation>
        <location evidence="1">Cytoplasm</location>
    </subcellularLocation>
</comment>
<evidence type="ECO:0008006" key="6">
    <source>
        <dbReference type="Google" id="ProtNLM"/>
    </source>
</evidence>
<dbReference type="GO" id="GO:0016020">
    <property type="term" value="C:membrane"/>
    <property type="evidence" value="ECO:0007669"/>
    <property type="project" value="TreeGrafter"/>
</dbReference>
<evidence type="ECO:0000313" key="5">
    <source>
        <dbReference type="EnsemblPlants" id="MELO3C017734.2.1"/>
    </source>
</evidence>
<dbReference type="GO" id="GO:0007266">
    <property type="term" value="P:Rho protein signal transduction"/>
    <property type="evidence" value="ECO:0007669"/>
    <property type="project" value="InterPro"/>
</dbReference>
<proteinExistence type="inferred from homology"/>
<feature type="transmembrane region" description="Helical" evidence="4">
    <location>
        <begin position="12"/>
        <end position="36"/>
    </location>
</feature>
<dbReference type="EnsemblPlants" id="MELO3C017734.2.1">
    <property type="protein sequence ID" value="MELO3C017734.2.1"/>
    <property type="gene ID" value="MELO3C017734.2"/>
</dbReference>
<dbReference type="InterPro" id="IPR024792">
    <property type="entry name" value="RhoGDI_dom_sf"/>
</dbReference>
<dbReference type="InterPro" id="IPR014756">
    <property type="entry name" value="Ig_E-set"/>
</dbReference>
<evidence type="ECO:0000256" key="4">
    <source>
        <dbReference type="SAM" id="Phobius"/>
    </source>
</evidence>
<sequence length="276" mass="31411">NFSKVSPKSICTFLVSCYLGLSLFLSFFLFLCPFFTMSTAVGSLSTKDVKFNPQVREEELGRMTMIDREEEKITEEEEEENKLKGEREMDLGPLFSLKEQLEKDKDDESLRKWKEQLLGSVDLSAIGESKEAEVKILSLTIQCPGRQDLVLPLPFTKTASKSSSRCLFTLKEGSRYRLLFSFVVAGNIVSGLKYTNTVWKTGVRVDHSKKMLGTFSPQKEPYVYEMEEETTPSGMFARGSYSARTKFVDDDGKCYLDVSYHFEIQKKWPTTPSTSS</sequence>
<dbReference type="GO" id="GO:0005094">
    <property type="term" value="F:Rho GDP-dissociation inhibitor activity"/>
    <property type="evidence" value="ECO:0007669"/>
    <property type="project" value="InterPro"/>
</dbReference>
<dbReference type="InterPro" id="IPR000406">
    <property type="entry name" value="Rho_GDI"/>
</dbReference>